<dbReference type="SUPFAM" id="SSF53756">
    <property type="entry name" value="UDP-Glycosyltransferase/glycogen phosphorylase"/>
    <property type="match status" value="1"/>
</dbReference>
<dbReference type="FunFam" id="3.40.50.2000:FF:000050">
    <property type="entry name" value="UDP-glucuronosyltransferase"/>
    <property type="match status" value="1"/>
</dbReference>
<keyword evidence="4" id="KW-0472">Membrane</keyword>
<dbReference type="STRING" id="300112.A0A4S2KRI1"/>
<dbReference type="GO" id="GO:0008194">
    <property type="term" value="F:UDP-glycosyltransferase activity"/>
    <property type="evidence" value="ECO:0007669"/>
    <property type="project" value="InterPro"/>
</dbReference>
<dbReference type="AlphaFoldDB" id="A0A4S2KRI1"/>
<organism evidence="5 6">
    <name type="scientific">Temnothorax longispinosus</name>
    <dbReference type="NCBI Taxonomy" id="300112"/>
    <lineage>
        <taxon>Eukaryota</taxon>
        <taxon>Metazoa</taxon>
        <taxon>Ecdysozoa</taxon>
        <taxon>Arthropoda</taxon>
        <taxon>Hexapoda</taxon>
        <taxon>Insecta</taxon>
        <taxon>Pterygota</taxon>
        <taxon>Neoptera</taxon>
        <taxon>Endopterygota</taxon>
        <taxon>Hymenoptera</taxon>
        <taxon>Apocrita</taxon>
        <taxon>Aculeata</taxon>
        <taxon>Formicoidea</taxon>
        <taxon>Formicidae</taxon>
        <taxon>Myrmicinae</taxon>
        <taxon>Temnothorax</taxon>
    </lineage>
</organism>
<sequence>NMRVFLDEAKNGAIVISLGSNVEWKGVGIDKAKAVILALSKLKQRVLWKLDIKLPFQVPNNIMIMKWIPQKEVLSHKNVKAIWAHGGIFGTQEAIWEGVPIIVTPVFSDQKSNAAIIVAKGVGIRLDIKTLSTQSVLHAIEEILYNKSSYTRNMKRLSNEFRDRPIPPLDLAVWSIEYTVRHPNRSLATSLRSQSWVVQNLIDIYVFLVFNLLIILLSIFFAIKLLINFYYSRIVSKLRKTKQSQKY</sequence>
<dbReference type="PANTHER" id="PTHR48043:SF159">
    <property type="entry name" value="EG:EG0003.4 PROTEIN-RELATED"/>
    <property type="match status" value="1"/>
</dbReference>
<keyword evidence="4" id="KW-0812">Transmembrane</keyword>
<accession>A0A4S2KRI1</accession>
<protein>
    <submittedName>
        <fullName evidence="5">Uncharacterized protein</fullName>
    </submittedName>
</protein>
<comment type="caution">
    <text evidence="5">The sequence shown here is derived from an EMBL/GenBank/DDBJ whole genome shotgun (WGS) entry which is preliminary data.</text>
</comment>
<dbReference type="Gene3D" id="3.40.50.2000">
    <property type="entry name" value="Glycogen Phosphorylase B"/>
    <property type="match status" value="1"/>
</dbReference>
<keyword evidence="6" id="KW-1185">Reference proteome</keyword>
<dbReference type="EMBL" id="QBLH01001333">
    <property type="protein sequence ID" value="TGZ52300.1"/>
    <property type="molecule type" value="Genomic_DNA"/>
</dbReference>
<evidence type="ECO:0000256" key="1">
    <source>
        <dbReference type="ARBA" id="ARBA00009995"/>
    </source>
</evidence>
<dbReference type="PANTHER" id="PTHR48043">
    <property type="entry name" value="EG:EG0003.4 PROTEIN-RELATED"/>
    <property type="match status" value="1"/>
</dbReference>
<reference evidence="5 6" key="1">
    <citation type="journal article" date="2019" name="Philos. Trans. R. Soc. Lond., B, Biol. Sci.">
        <title>Ant behaviour and brain gene expression of defending hosts depend on the ecological success of the intruding social parasite.</title>
        <authorList>
            <person name="Kaur R."/>
            <person name="Stoldt M."/>
            <person name="Jongepier E."/>
            <person name="Feldmeyer B."/>
            <person name="Menzel F."/>
            <person name="Bornberg-Bauer E."/>
            <person name="Foitzik S."/>
        </authorList>
    </citation>
    <scope>NUCLEOTIDE SEQUENCE [LARGE SCALE GENOMIC DNA]</scope>
    <source>
        <tissue evidence="5">Whole body</tissue>
    </source>
</reference>
<dbReference type="Proteomes" id="UP000310200">
    <property type="component" value="Unassembled WGS sequence"/>
</dbReference>
<dbReference type="CDD" id="cd03784">
    <property type="entry name" value="GT1_Gtf-like"/>
    <property type="match status" value="1"/>
</dbReference>
<keyword evidence="3" id="KW-0808">Transferase</keyword>
<dbReference type="InterPro" id="IPR002213">
    <property type="entry name" value="UDP_glucos_trans"/>
</dbReference>
<gene>
    <name evidence="5" type="ORF">DBV15_12597</name>
</gene>
<name>A0A4S2KRI1_9HYME</name>
<keyword evidence="2" id="KW-0328">Glycosyltransferase</keyword>
<evidence type="ECO:0000256" key="4">
    <source>
        <dbReference type="SAM" id="Phobius"/>
    </source>
</evidence>
<comment type="similarity">
    <text evidence="1">Belongs to the UDP-glycosyltransferase family.</text>
</comment>
<keyword evidence="4" id="KW-1133">Transmembrane helix</keyword>
<evidence type="ECO:0000256" key="3">
    <source>
        <dbReference type="ARBA" id="ARBA00022679"/>
    </source>
</evidence>
<proteinExistence type="inferred from homology"/>
<feature type="non-terminal residue" evidence="5">
    <location>
        <position position="1"/>
    </location>
</feature>
<evidence type="ECO:0000313" key="6">
    <source>
        <dbReference type="Proteomes" id="UP000310200"/>
    </source>
</evidence>
<dbReference type="Pfam" id="PF00201">
    <property type="entry name" value="UDPGT"/>
    <property type="match status" value="1"/>
</dbReference>
<dbReference type="InterPro" id="IPR050271">
    <property type="entry name" value="UDP-glycosyltransferase"/>
</dbReference>
<feature type="transmembrane region" description="Helical" evidence="4">
    <location>
        <begin position="204"/>
        <end position="231"/>
    </location>
</feature>
<evidence type="ECO:0000256" key="2">
    <source>
        <dbReference type="ARBA" id="ARBA00022676"/>
    </source>
</evidence>
<evidence type="ECO:0000313" key="5">
    <source>
        <dbReference type="EMBL" id="TGZ52300.1"/>
    </source>
</evidence>